<organism evidence="2 3">
    <name type="scientific">Symbiodinium microadriaticum</name>
    <name type="common">Dinoflagellate</name>
    <name type="synonym">Zooxanthella microadriatica</name>
    <dbReference type="NCBI Taxonomy" id="2951"/>
    <lineage>
        <taxon>Eukaryota</taxon>
        <taxon>Sar</taxon>
        <taxon>Alveolata</taxon>
        <taxon>Dinophyceae</taxon>
        <taxon>Suessiales</taxon>
        <taxon>Symbiodiniaceae</taxon>
        <taxon>Symbiodinium</taxon>
    </lineage>
</organism>
<dbReference type="SUPFAM" id="SSF56219">
    <property type="entry name" value="DNase I-like"/>
    <property type="match status" value="1"/>
</dbReference>
<evidence type="ECO:0000313" key="3">
    <source>
        <dbReference type="Proteomes" id="UP000186817"/>
    </source>
</evidence>
<feature type="compositionally biased region" description="Basic and acidic residues" evidence="1">
    <location>
        <begin position="584"/>
        <end position="594"/>
    </location>
</feature>
<dbReference type="EMBL" id="LSRX01000621">
    <property type="protein sequence ID" value="OLP92455.1"/>
    <property type="molecule type" value="Genomic_DNA"/>
</dbReference>
<dbReference type="OrthoDB" id="421933at2759"/>
<name>A0A1Q9DBH1_SYMMI</name>
<dbReference type="InterPro" id="IPR036691">
    <property type="entry name" value="Endo/exonu/phosph_ase_sf"/>
</dbReference>
<gene>
    <name evidence="2" type="ORF">AK812_SmicGene25722</name>
</gene>
<sequence>MGNTTGYGDAGFSAPRNAADDGFLAFDCQAQGPAQTTTLATTVAQLENAASLATFENEGGGEGEVLSLLATAVDGRQPPQQQGSGHQGASAARRSAYAPDQSANRWQYGVWKGYRYVCDPITKKWWWDDETWDDETWEWDHNPVPTTSVPEESVGRAFTTPESSRPRKVQLQTSETPADGPKGPRLVACRTQDWVAGLAPKPVTLGALKHQLKEGLDRTGNLVELSSCAEVQELQNLWKAFGVLSPLTGLLTGPALRVTGTFLTRACLTRDKQRAAWEDVGLLQISKETVRLVAPGDYRSFFLGSAKAMPVKEEASRHYWAYEIQDDEEESWTLRLHVTFGQGGPAVTSVRVPPPSRRQAQREPKSADTESPPSSDRKDKSQASALPARDSGGKGRDRSRSPPPKVDAKADTEEEAAPTALDADMAGSGPTEAPAAQQYLAFPYPRDPAEAVERQWQYEDRTPIAVKLETKASIPPTWLKETSQTTVDLTGAGQLLASGTPSVYSPGAMLDTPSGPLTPSAHTFAQQAAQQVVFTWTGHDKGTTRQITEKACEPEALSKACDLKEQQVEEYTEQATKVVQNARPRKDAQSEATKRRAAARKALWRRDEGYSAEPASLPGKLNASLQMPRLSLKSSSRGGGIRKRPAAAVGVVNAKVAASSLQKGPGSWQRDLTSEGVEPNPGPPKEARRRRKAKRALPTLLVWQLNLASFALRGWDLLAAAEASRVDVVDMQETRMTCEEAARVNNSLQRWTLFHQQEVPQQERSTTEGGVAIAVRRGIPAVKGASYRSGAGQWLRVALPGLQVTSAYRRQLSYEELADYNESLCEDLAGLGKTATMTFGDWNHDPLTDPLNVQVAGTRGMVHYPTLPSPAGGDEPQEPLPAPTRWASNRCIDWAVRCNVQASVKLLTNRWSDHKLLAWEVEGLLTGGLPNFKLRQTSDLRKPEDVCQEQWDKVVARLWNSQAPSRSGLDLTEWEQLSTAVEDVLREALREFGAQRRFTANNYKGHVAVVTPDVRHHRTSLTNKTLLIACITSMGSVTKSGIPTCRSQTKYTAACQAFDAMHGSLSAGALRRLGVPRPLCDAWHRAWNAQERILQLAGSCSKRAVTEVMALPQGDPASPAALTAPLVESLRRIQSIFAGRRHGRSMFRLFLDDRSWFCEKRKTCLDIGREWLREVTIWGLRENKSKADFGVVGSVQERRRMQAELGRREQVGEVKLRPRLLGTSLQLNRAHGKPAKEESQSLDKARQMADWGRHLPGDQARKAKFLKATAIGAIGAPSYVRLETLRELNKLQTKVSGAYRTSGHQRGGLLHLLLDGHAACVRYRHGVVATMQVLLYGSLQVLRRAWGASRTNGPLGLVRRWLARHGWLETGPWGWRHPLTGCHLAVNSSQVRPAGNTVVLASASKDQLGHALREAWRAHTWEAWLRLGRLRGVTLPRMAWDEVGPRLKLLRSARDALPRELQSHATAVATGHAVSQAAWASMNRIQCGPCWFCNCSARVPTLAHVLWHCSAFNSTRVQPKDQLERELCWPSAGQHRVVRQDSSEWRQASALLRHGAMVRMELLSRRLREGRS</sequence>
<dbReference type="Gene3D" id="3.60.10.10">
    <property type="entry name" value="Endonuclease/exonuclease/phosphatase"/>
    <property type="match status" value="1"/>
</dbReference>
<comment type="caution">
    <text evidence="2">The sequence shown here is derived from an EMBL/GenBank/DDBJ whole genome shotgun (WGS) entry which is preliminary data.</text>
</comment>
<reference evidence="2 3" key="1">
    <citation type="submission" date="2016-02" db="EMBL/GenBank/DDBJ databases">
        <title>Genome analysis of coral dinoflagellate symbionts highlights evolutionary adaptations to a symbiotic lifestyle.</title>
        <authorList>
            <person name="Aranda M."/>
            <person name="Li Y."/>
            <person name="Liew Y.J."/>
            <person name="Baumgarten S."/>
            <person name="Simakov O."/>
            <person name="Wilson M."/>
            <person name="Piel J."/>
            <person name="Ashoor H."/>
            <person name="Bougouffa S."/>
            <person name="Bajic V.B."/>
            <person name="Ryu T."/>
            <person name="Ravasi T."/>
            <person name="Bayer T."/>
            <person name="Micklem G."/>
            <person name="Kim H."/>
            <person name="Bhak J."/>
            <person name="Lajeunesse T.C."/>
            <person name="Voolstra C.R."/>
        </authorList>
    </citation>
    <scope>NUCLEOTIDE SEQUENCE [LARGE SCALE GENOMIC DNA]</scope>
    <source>
        <strain evidence="2 3">CCMP2467</strain>
    </source>
</reference>
<feature type="compositionally biased region" description="Basic and acidic residues" evidence="1">
    <location>
        <begin position="391"/>
        <end position="411"/>
    </location>
</feature>
<proteinExistence type="predicted"/>
<feature type="region of interest" description="Disordered" evidence="1">
    <location>
        <begin position="138"/>
        <end position="184"/>
    </location>
</feature>
<dbReference type="Proteomes" id="UP000186817">
    <property type="component" value="Unassembled WGS sequence"/>
</dbReference>
<protein>
    <submittedName>
        <fullName evidence="2">Uncharacterized protein</fullName>
    </submittedName>
</protein>
<feature type="region of interest" description="Disordered" evidence="1">
    <location>
        <begin position="660"/>
        <end position="692"/>
    </location>
</feature>
<accession>A0A1Q9DBH1</accession>
<feature type="region of interest" description="Disordered" evidence="1">
    <location>
        <begin position="577"/>
        <end position="600"/>
    </location>
</feature>
<evidence type="ECO:0000256" key="1">
    <source>
        <dbReference type="SAM" id="MobiDB-lite"/>
    </source>
</evidence>
<feature type="region of interest" description="Disordered" evidence="1">
    <location>
        <begin position="343"/>
        <end position="416"/>
    </location>
</feature>
<feature type="compositionally biased region" description="Low complexity" evidence="1">
    <location>
        <begin position="75"/>
        <end position="96"/>
    </location>
</feature>
<keyword evidence="3" id="KW-1185">Reference proteome</keyword>
<evidence type="ECO:0000313" key="2">
    <source>
        <dbReference type="EMBL" id="OLP92455.1"/>
    </source>
</evidence>
<feature type="region of interest" description="Disordered" evidence="1">
    <location>
        <begin position="75"/>
        <end position="98"/>
    </location>
</feature>